<evidence type="ECO:0000256" key="3">
    <source>
        <dbReference type="ARBA" id="ARBA00022679"/>
    </source>
</evidence>
<name>A0A182NGC4_9DIPT</name>
<dbReference type="PANTHER" id="PTHR48043">
    <property type="entry name" value="EG:EG0003.4 PROTEIN-RELATED"/>
    <property type="match status" value="1"/>
</dbReference>
<dbReference type="PANTHER" id="PTHR48043:SF159">
    <property type="entry name" value="EG:EG0003.4 PROTEIN-RELATED"/>
    <property type="match status" value="1"/>
</dbReference>
<evidence type="ECO:0000313" key="7">
    <source>
        <dbReference type="Proteomes" id="UP000075884"/>
    </source>
</evidence>
<dbReference type="FunFam" id="3.40.50.2000:FF:000021">
    <property type="entry name" value="UDP-glucuronosyltransferase"/>
    <property type="match status" value="1"/>
</dbReference>
<evidence type="ECO:0000313" key="6">
    <source>
        <dbReference type="EnsemblMetazoa" id="ADIR006697-PA"/>
    </source>
</evidence>
<comment type="similarity">
    <text evidence="1 4">Belongs to the UDP-glycosyltransferase family.</text>
</comment>
<accession>A0A182NGC4</accession>
<protein>
    <recommendedName>
        <fullName evidence="5">UDP-glucuronosyltransferase</fullName>
        <ecNumber evidence="5">2.4.1.17</ecNumber>
    </recommendedName>
</protein>
<proteinExistence type="inferred from homology"/>
<keyword evidence="5" id="KW-1133">Transmembrane helix</keyword>
<organism evidence="6 7">
    <name type="scientific">Anopheles dirus</name>
    <dbReference type="NCBI Taxonomy" id="7168"/>
    <lineage>
        <taxon>Eukaryota</taxon>
        <taxon>Metazoa</taxon>
        <taxon>Ecdysozoa</taxon>
        <taxon>Arthropoda</taxon>
        <taxon>Hexapoda</taxon>
        <taxon>Insecta</taxon>
        <taxon>Pterygota</taxon>
        <taxon>Neoptera</taxon>
        <taxon>Endopterygota</taxon>
        <taxon>Diptera</taxon>
        <taxon>Nematocera</taxon>
        <taxon>Culicoidea</taxon>
        <taxon>Culicidae</taxon>
        <taxon>Anophelinae</taxon>
        <taxon>Anopheles</taxon>
    </lineage>
</organism>
<keyword evidence="5" id="KW-0732">Signal</keyword>
<dbReference type="Proteomes" id="UP000075884">
    <property type="component" value="Unassembled WGS sequence"/>
</dbReference>
<dbReference type="EC" id="2.4.1.17" evidence="5"/>
<feature type="transmembrane region" description="Helical" evidence="5">
    <location>
        <begin position="478"/>
        <end position="499"/>
    </location>
</feature>
<dbReference type="CDD" id="cd03784">
    <property type="entry name" value="GT1_Gtf-like"/>
    <property type="match status" value="1"/>
</dbReference>
<dbReference type="Gene3D" id="3.40.50.2000">
    <property type="entry name" value="Glycogen Phosphorylase B"/>
    <property type="match status" value="1"/>
</dbReference>
<feature type="signal peptide" evidence="5">
    <location>
        <begin position="1"/>
        <end position="21"/>
    </location>
</feature>
<sequence length="519" mass="59168">MALRWIAVLAACLAMGSVARAENILFLQTTPSKSHHIWNKQIFERLYENGHNLTILSFEPETSVPGKTFLVMEDFNAKITAAYAEHASDFSSYQHAFANIYNVYQYYATASRILEHEDAIRQLLAYPKTFRFDLVIHDFTMGQFLLGFLEHFNNPPLVSVSPYNIPSYTHYLADIPLYTTYVPHPASSFHSRMNFIERVKNTIYWWFDMLYRQQVFMPSEQQRMRRVFAGANSTHVKLLEKRSELVLVNSDPAVDFYQLLPPNVVQVGGLHIKRAEEMPPMMKQFIARATKGVVLFSFGTNVQSEMLGPEVNRQLLELFRGMPEYGFIWKHANADNMVMPPNVLMTPWVPQSAVLANSRTKLLVSHGGLLSLQEAVWNGVPVIGVPFFADQFSNVRRIELAGIGVGIASDRMNGVTLKEAMDKILSDGSYRARAKELSHQFRTQPQTPLDRAIFWIEKVIATKGLRYLRSPTRDMAPYQVYGLDMVAVVLLVMLGYYLIFKRHSKPASNQPAGDKPKTE</sequence>
<comment type="subcellular location">
    <subcellularLocation>
        <location evidence="5">Membrane</location>
        <topology evidence="5">Single-pass membrane protein</topology>
    </subcellularLocation>
</comment>
<dbReference type="SUPFAM" id="SSF53756">
    <property type="entry name" value="UDP-Glycosyltransferase/glycogen phosphorylase"/>
    <property type="match status" value="1"/>
</dbReference>
<evidence type="ECO:0000256" key="2">
    <source>
        <dbReference type="ARBA" id="ARBA00022676"/>
    </source>
</evidence>
<dbReference type="Pfam" id="PF00201">
    <property type="entry name" value="UDPGT"/>
    <property type="match status" value="1"/>
</dbReference>
<evidence type="ECO:0000256" key="5">
    <source>
        <dbReference type="RuleBase" id="RU362059"/>
    </source>
</evidence>
<reference evidence="7" key="1">
    <citation type="submission" date="2013-03" db="EMBL/GenBank/DDBJ databases">
        <title>The Genome Sequence of Anopheles dirus WRAIR2.</title>
        <authorList>
            <consortium name="The Broad Institute Genomics Platform"/>
            <person name="Neafsey D.E."/>
            <person name="Walton C."/>
            <person name="Walker B."/>
            <person name="Young S.K."/>
            <person name="Zeng Q."/>
            <person name="Gargeya S."/>
            <person name="Fitzgerald M."/>
            <person name="Haas B."/>
            <person name="Abouelleil A."/>
            <person name="Allen A.W."/>
            <person name="Alvarado L."/>
            <person name="Arachchi H.M."/>
            <person name="Berlin A.M."/>
            <person name="Chapman S.B."/>
            <person name="Gainer-Dewar J."/>
            <person name="Goldberg J."/>
            <person name="Griggs A."/>
            <person name="Gujja S."/>
            <person name="Hansen M."/>
            <person name="Howarth C."/>
            <person name="Imamovic A."/>
            <person name="Ireland A."/>
            <person name="Larimer J."/>
            <person name="McCowan C."/>
            <person name="Murphy C."/>
            <person name="Pearson M."/>
            <person name="Poon T.W."/>
            <person name="Priest M."/>
            <person name="Roberts A."/>
            <person name="Saif S."/>
            <person name="Shea T."/>
            <person name="Sisk P."/>
            <person name="Sykes S."/>
            <person name="Wortman J."/>
            <person name="Nusbaum C."/>
            <person name="Birren B."/>
        </authorList>
    </citation>
    <scope>NUCLEOTIDE SEQUENCE [LARGE SCALE GENOMIC DNA]</scope>
    <source>
        <strain evidence="7">WRAIR2</strain>
    </source>
</reference>
<dbReference type="GO" id="GO:0015020">
    <property type="term" value="F:glucuronosyltransferase activity"/>
    <property type="evidence" value="ECO:0007669"/>
    <property type="project" value="UniProtKB-EC"/>
</dbReference>
<keyword evidence="7" id="KW-1185">Reference proteome</keyword>
<dbReference type="EnsemblMetazoa" id="ADIR006697-RA">
    <property type="protein sequence ID" value="ADIR006697-PA"/>
    <property type="gene ID" value="ADIR006697"/>
</dbReference>
<dbReference type="InterPro" id="IPR035595">
    <property type="entry name" value="UDP_glycos_trans_CS"/>
</dbReference>
<dbReference type="VEuPathDB" id="VectorBase:ADIR006697"/>
<evidence type="ECO:0000256" key="1">
    <source>
        <dbReference type="ARBA" id="ARBA00009995"/>
    </source>
</evidence>
<reference evidence="6" key="2">
    <citation type="submission" date="2020-05" db="UniProtKB">
        <authorList>
            <consortium name="EnsemblMetazoa"/>
        </authorList>
    </citation>
    <scope>IDENTIFICATION</scope>
    <source>
        <strain evidence="6">WRAIR2</strain>
    </source>
</reference>
<dbReference type="PROSITE" id="PS00375">
    <property type="entry name" value="UDPGT"/>
    <property type="match status" value="1"/>
</dbReference>
<feature type="chain" id="PRO_5007950949" description="UDP-glucuronosyltransferase" evidence="5">
    <location>
        <begin position="22"/>
        <end position="519"/>
    </location>
</feature>
<comment type="catalytic activity">
    <reaction evidence="5">
        <text>glucuronate acceptor + UDP-alpha-D-glucuronate = acceptor beta-D-glucuronoside + UDP + H(+)</text>
        <dbReference type="Rhea" id="RHEA:21032"/>
        <dbReference type="ChEBI" id="CHEBI:15378"/>
        <dbReference type="ChEBI" id="CHEBI:58052"/>
        <dbReference type="ChEBI" id="CHEBI:58223"/>
        <dbReference type="ChEBI" id="CHEBI:132367"/>
        <dbReference type="ChEBI" id="CHEBI:132368"/>
        <dbReference type="EC" id="2.4.1.17"/>
    </reaction>
</comment>
<keyword evidence="5" id="KW-0472">Membrane</keyword>
<keyword evidence="3 4" id="KW-0808">Transferase</keyword>
<dbReference type="InterPro" id="IPR002213">
    <property type="entry name" value="UDP_glucos_trans"/>
</dbReference>
<evidence type="ECO:0000256" key="4">
    <source>
        <dbReference type="RuleBase" id="RU003718"/>
    </source>
</evidence>
<dbReference type="GO" id="GO:0016020">
    <property type="term" value="C:membrane"/>
    <property type="evidence" value="ECO:0007669"/>
    <property type="project" value="UniProtKB-SubCell"/>
</dbReference>
<dbReference type="AlphaFoldDB" id="A0A182NGC4"/>
<dbReference type="STRING" id="7168.A0A182NGC4"/>
<dbReference type="InterPro" id="IPR050271">
    <property type="entry name" value="UDP-glycosyltransferase"/>
</dbReference>
<keyword evidence="2 4" id="KW-0328">Glycosyltransferase</keyword>
<keyword evidence="5" id="KW-0812">Transmembrane</keyword>